<dbReference type="EMBL" id="CM037616">
    <property type="protein sequence ID" value="KAH7991267.1"/>
    <property type="molecule type" value="Genomic_DNA"/>
</dbReference>
<proteinExistence type="predicted"/>
<sequence>MATRNNRNNVLEIKIPDKNGSDTNAKLEELLELTTCFHEEDSFSKIENRFNKLEVELQKVKQDLNHLKKMEEVIKELKQDLKCTKDTVRSLDARTGVLRGELEDMADRMGYGLKT</sequence>
<dbReference type="Proteomes" id="UP000827872">
    <property type="component" value="Linkage Group LG03"/>
</dbReference>
<evidence type="ECO:0000313" key="2">
    <source>
        <dbReference type="Proteomes" id="UP000827872"/>
    </source>
</evidence>
<protein>
    <submittedName>
        <fullName evidence="1">Uncharacterized protein</fullName>
    </submittedName>
</protein>
<gene>
    <name evidence="1" type="ORF">K3G42_003830</name>
</gene>
<keyword evidence="2" id="KW-1185">Reference proteome</keyword>
<comment type="caution">
    <text evidence="1">The sequence shown here is derived from an EMBL/GenBank/DDBJ whole genome shotgun (WGS) entry which is preliminary data.</text>
</comment>
<accession>A0ACB8EFI5</accession>
<organism evidence="1 2">
    <name type="scientific">Sphaerodactylus townsendi</name>
    <dbReference type="NCBI Taxonomy" id="933632"/>
    <lineage>
        <taxon>Eukaryota</taxon>
        <taxon>Metazoa</taxon>
        <taxon>Chordata</taxon>
        <taxon>Craniata</taxon>
        <taxon>Vertebrata</taxon>
        <taxon>Euteleostomi</taxon>
        <taxon>Lepidosauria</taxon>
        <taxon>Squamata</taxon>
        <taxon>Bifurcata</taxon>
        <taxon>Gekkota</taxon>
        <taxon>Sphaerodactylidae</taxon>
        <taxon>Sphaerodactylus</taxon>
    </lineage>
</organism>
<reference evidence="1" key="1">
    <citation type="submission" date="2021-08" db="EMBL/GenBank/DDBJ databases">
        <title>The first chromosome-level gecko genome reveals the dynamic sex chromosomes of Neotropical dwarf geckos (Sphaerodactylidae: Sphaerodactylus).</title>
        <authorList>
            <person name="Pinto B.J."/>
            <person name="Keating S.E."/>
            <person name="Gamble T."/>
        </authorList>
    </citation>
    <scope>NUCLEOTIDE SEQUENCE</scope>
    <source>
        <strain evidence="1">TG3544</strain>
    </source>
</reference>
<evidence type="ECO:0000313" key="1">
    <source>
        <dbReference type="EMBL" id="KAH7991267.1"/>
    </source>
</evidence>
<name>A0ACB8EFI5_9SAUR</name>